<gene>
    <name evidence="1" type="ORF">HNR02_004320</name>
</gene>
<proteinExistence type="predicted"/>
<accession>A0A853B8B3</accession>
<sequence length="67" mass="7009">MTWARHASPAAPDSGPIAEARARMAEGEAIANHRAARTVADHALDVQDCRELLDMLGLTTKGATGAL</sequence>
<keyword evidence="2" id="KW-1185">Reference proteome</keyword>
<reference evidence="1 2" key="1">
    <citation type="submission" date="2020-07" db="EMBL/GenBank/DDBJ databases">
        <title>Sequencing the genomes of 1000 actinobacteria strains.</title>
        <authorList>
            <person name="Klenk H.-P."/>
        </authorList>
    </citation>
    <scope>NUCLEOTIDE SEQUENCE [LARGE SCALE GENOMIC DNA]</scope>
    <source>
        <strain evidence="1 2">DSM 104006</strain>
    </source>
</reference>
<dbReference type="Proteomes" id="UP000549616">
    <property type="component" value="Unassembled WGS sequence"/>
</dbReference>
<name>A0A853B8B3_9PSEU</name>
<protein>
    <submittedName>
        <fullName evidence="1">Uncharacterized protein</fullName>
    </submittedName>
</protein>
<evidence type="ECO:0000313" key="2">
    <source>
        <dbReference type="Proteomes" id="UP000549616"/>
    </source>
</evidence>
<dbReference type="RefSeq" id="WP_179774940.1">
    <property type="nucleotide sequence ID" value="NZ_JACCFK010000001.1"/>
</dbReference>
<dbReference type="EMBL" id="JACCFK010000001">
    <property type="protein sequence ID" value="NYI90997.1"/>
    <property type="molecule type" value="Genomic_DNA"/>
</dbReference>
<evidence type="ECO:0000313" key="1">
    <source>
        <dbReference type="EMBL" id="NYI90997.1"/>
    </source>
</evidence>
<comment type="caution">
    <text evidence="1">The sequence shown here is derived from an EMBL/GenBank/DDBJ whole genome shotgun (WGS) entry which is preliminary data.</text>
</comment>
<organism evidence="1 2">
    <name type="scientific">Amycolatopsis endophytica</name>
    <dbReference type="NCBI Taxonomy" id="860233"/>
    <lineage>
        <taxon>Bacteria</taxon>
        <taxon>Bacillati</taxon>
        <taxon>Actinomycetota</taxon>
        <taxon>Actinomycetes</taxon>
        <taxon>Pseudonocardiales</taxon>
        <taxon>Pseudonocardiaceae</taxon>
        <taxon>Amycolatopsis</taxon>
    </lineage>
</organism>
<dbReference type="AlphaFoldDB" id="A0A853B8B3"/>